<sequence>MKKWVWLIGAVVVVITVIGYSFMTEGVEVRTAGEFTAAKTELKTVKSDAELRAYFKDLKKWMDTQMRAVTTEDSAAESESFAGANDMSAKSDGGGDHSTTNNQVEGVDEADIVKTDGKYVYFINNHKVTITDVENPEALTKIASISFKEEFYPTELFLFKDRLIVLGDHYTPIDYSPDSATAKMMPVSGMTKAKIYDISNAAKPELIREIGTEGYRIGARMTDGILYFITTVHPNFWIMEDHPDIELRPHVYDSKKGENPEPMPYNSLSILPHTNEGSYSIITTVDLNNLENATVETKGYLGGSQQIYMSKDNLYLTANVFRQDEKNKEGGDARIAIWNPGSNDTEIFKFALNDSNVEYQASAIVPGYLLNQFSMDEYEGHFRLVTTEGNMWDDKNPSKNHLFILDANMKQVGSVGDLAQGERIYSARFMGDKAYMVTFRETDPLFVIDVAEPTEPKVLGELKIPGFSNYLHPLDENHLIGFGYETEAIKEKGVSQPRIVTKGMKISLFEVSDFNNPKEKDTEIIGGMGTYSPIQHDHKALFQHKGKNLYGFPVIVYEETENLTYGQFEAEGALIYEITPEKGIQLKGDLINKKQSGQQYEEWEKQIQRMIYVKDVLYSISMNEINSYDLSDFKQLDTLSIQ</sequence>
<dbReference type="PIRSF" id="PIRSF006425">
    <property type="entry name" value="UCP006425_WD40"/>
    <property type="match status" value="1"/>
</dbReference>
<evidence type="ECO:0000313" key="3">
    <source>
        <dbReference type="Proteomes" id="UP001595817"/>
    </source>
</evidence>
<dbReference type="Pfam" id="PF09826">
    <property type="entry name" value="Beta_propel"/>
    <property type="match status" value="1"/>
</dbReference>
<dbReference type="Proteomes" id="UP001595817">
    <property type="component" value="Unassembled WGS sequence"/>
</dbReference>
<evidence type="ECO:0000313" key="2">
    <source>
        <dbReference type="EMBL" id="MFC4410779.1"/>
    </source>
</evidence>
<name>A0ABV8X6L7_9LACT</name>
<dbReference type="RefSeq" id="WP_378155004.1">
    <property type="nucleotide sequence ID" value="NZ_JBHSEC010000019.1"/>
</dbReference>
<gene>
    <name evidence="2" type="ORF">ACFOZY_10170</name>
</gene>
<evidence type="ECO:0000256" key="1">
    <source>
        <dbReference type="SAM" id="MobiDB-lite"/>
    </source>
</evidence>
<keyword evidence="3" id="KW-1185">Reference proteome</keyword>
<organism evidence="2 3">
    <name type="scientific">Chungangia koreensis</name>
    <dbReference type="NCBI Taxonomy" id="752657"/>
    <lineage>
        <taxon>Bacteria</taxon>
        <taxon>Bacillati</taxon>
        <taxon>Bacillota</taxon>
        <taxon>Bacilli</taxon>
        <taxon>Lactobacillales</taxon>
        <taxon>Chungangia</taxon>
    </lineage>
</organism>
<protein>
    <submittedName>
        <fullName evidence="2">Beta-propeller domain-containing protein</fullName>
    </submittedName>
</protein>
<dbReference type="EMBL" id="JBHSEC010000019">
    <property type="protein sequence ID" value="MFC4410779.1"/>
    <property type="molecule type" value="Genomic_DNA"/>
</dbReference>
<proteinExistence type="predicted"/>
<dbReference type="InterPro" id="IPR019198">
    <property type="entry name" value="Beta_propeller_containing"/>
</dbReference>
<feature type="region of interest" description="Disordered" evidence="1">
    <location>
        <begin position="73"/>
        <end position="105"/>
    </location>
</feature>
<reference evidence="3" key="1">
    <citation type="journal article" date="2019" name="Int. J. Syst. Evol. Microbiol.">
        <title>The Global Catalogue of Microorganisms (GCM) 10K type strain sequencing project: providing services to taxonomists for standard genome sequencing and annotation.</title>
        <authorList>
            <consortium name="The Broad Institute Genomics Platform"/>
            <consortium name="The Broad Institute Genome Sequencing Center for Infectious Disease"/>
            <person name="Wu L."/>
            <person name="Ma J."/>
        </authorList>
    </citation>
    <scope>NUCLEOTIDE SEQUENCE [LARGE SCALE GENOMIC DNA]</scope>
    <source>
        <strain evidence="3">CCUG 59778</strain>
    </source>
</reference>
<accession>A0ABV8X6L7</accession>
<comment type="caution">
    <text evidence="2">The sequence shown here is derived from an EMBL/GenBank/DDBJ whole genome shotgun (WGS) entry which is preliminary data.</text>
</comment>
<dbReference type="InterPro" id="IPR014441">
    <property type="entry name" value="UCP006425_b-propeller"/>
</dbReference>